<feature type="domain" description="DUF3502" evidence="2">
    <location>
        <begin position="452"/>
        <end position="512"/>
    </location>
</feature>
<reference evidence="3 4" key="1">
    <citation type="submission" date="2021-01" db="EMBL/GenBank/DDBJ databases">
        <title>Whole genome shotgun sequence of Actinoplanes durhamensis NBRC 14914.</title>
        <authorList>
            <person name="Komaki H."/>
            <person name="Tamura T."/>
        </authorList>
    </citation>
    <scope>NUCLEOTIDE SEQUENCE [LARGE SCALE GENOMIC DNA]</scope>
    <source>
        <strain evidence="3 4">NBRC 14914</strain>
    </source>
</reference>
<organism evidence="3 4">
    <name type="scientific">Paractinoplanes durhamensis</name>
    <dbReference type="NCBI Taxonomy" id="113563"/>
    <lineage>
        <taxon>Bacteria</taxon>
        <taxon>Bacillati</taxon>
        <taxon>Actinomycetota</taxon>
        <taxon>Actinomycetes</taxon>
        <taxon>Micromonosporales</taxon>
        <taxon>Micromonosporaceae</taxon>
        <taxon>Paractinoplanes</taxon>
    </lineage>
</organism>
<dbReference type="InterPro" id="IPR022627">
    <property type="entry name" value="DUF3502"/>
</dbReference>
<evidence type="ECO:0000259" key="2">
    <source>
        <dbReference type="Pfam" id="PF12010"/>
    </source>
</evidence>
<accession>A0ABQ3YRB4</accession>
<dbReference type="SUPFAM" id="SSF53850">
    <property type="entry name" value="Periplasmic binding protein-like II"/>
    <property type="match status" value="1"/>
</dbReference>
<name>A0ABQ3YRB4_9ACTN</name>
<dbReference type="PANTHER" id="PTHR43649:SF17">
    <property type="entry name" value="ABC TRANSPORTER SOLUTE BINDING PROTEIN-SUGAR TRANSPORT"/>
    <property type="match status" value="1"/>
</dbReference>
<dbReference type="PROSITE" id="PS51257">
    <property type="entry name" value="PROKAR_LIPOPROTEIN"/>
    <property type="match status" value="1"/>
</dbReference>
<evidence type="ECO:0000256" key="1">
    <source>
        <dbReference type="SAM" id="SignalP"/>
    </source>
</evidence>
<dbReference type="RefSeq" id="WP_203725759.1">
    <property type="nucleotide sequence ID" value="NZ_BAAATX010000002.1"/>
</dbReference>
<dbReference type="Pfam" id="PF12010">
    <property type="entry name" value="DUF3502"/>
    <property type="match status" value="1"/>
</dbReference>
<gene>
    <name evidence="3" type="ORF">Adu01nite_14740</name>
</gene>
<keyword evidence="1" id="KW-0732">Signal</keyword>
<evidence type="ECO:0000313" key="4">
    <source>
        <dbReference type="Proteomes" id="UP000637628"/>
    </source>
</evidence>
<dbReference type="Gene3D" id="3.40.190.10">
    <property type="entry name" value="Periplasmic binding protein-like II"/>
    <property type="match status" value="2"/>
</dbReference>
<sequence length="517" mass="58113">MNKKIVRIGAAFAALTLSLGSAACSDSEDSGKPTKISMMVLGDKPSNGRLEAMLKVLNARLTEQANATLEPHYIEWADWQTQYNVALLSGDTSLDLITTATDWLFAWENAQKGAFLPLSADMLKKEAPKTWAQVDAKGDWDLTKLDDGQIYFIPEDNYTQWTNHGFFYRGDWAKSAGIPDGTITKFEQFTQYFQWVKKNKPKAYPWDVAKQNEGALTGYLQGHTDWVTLQEVSTSSYYPFQIDNSGATPKVTSWYYSSDQLLPAVTQTKQWNDLGVWREDALNYDGNTREEMYAGLSGTEQHHTQTFVTQVVDTMTKKQPGSDPKMFYWGQENGNVYRDIKTHGAMAVSANSKHPEKALQVYDLIRNDKTDYDLLNFGIEGTDYVLTADGKLDHPKGWDISKDALDSNFWGGRMDEFEPTKVTDAPNKADIYKGLDAVAKVYPFSTLRVKKDQIDPTLTAIGGVFSEYIPQLQYGKVKDPAATIAEMRKKLKDAGFEDALKSIQADVDEWSKTHKAK</sequence>
<keyword evidence="3" id="KW-0449">Lipoprotein</keyword>
<dbReference type="Proteomes" id="UP000637628">
    <property type="component" value="Unassembled WGS sequence"/>
</dbReference>
<dbReference type="InterPro" id="IPR050490">
    <property type="entry name" value="Bact_solute-bd_prot1"/>
</dbReference>
<dbReference type="PANTHER" id="PTHR43649">
    <property type="entry name" value="ARABINOSE-BINDING PROTEIN-RELATED"/>
    <property type="match status" value="1"/>
</dbReference>
<keyword evidence="4" id="KW-1185">Reference proteome</keyword>
<proteinExistence type="predicted"/>
<feature type="chain" id="PRO_5045197700" evidence="1">
    <location>
        <begin position="23"/>
        <end position="517"/>
    </location>
</feature>
<feature type="signal peptide" evidence="1">
    <location>
        <begin position="1"/>
        <end position="22"/>
    </location>
</feature>
<protein>
    <submittedName>
        <fullName evidence="3">ABC transporter substrate binding lipoprotein</fullName>
    </submittedName>
</protein>
<evidence type="ECO:0000313" key="3">
    <source>
        <dbReference type="EMBL" id="GIE00124.1"/>
    </source>
</evidence>
<comment type="caution">
    <text evidence="3">The sequence shown here is derived from an EMBL/GenBank/DDBJ whole genome shotgun (WGS) entry which is preliminary data.</text>
</comment>
<dbReference type="EMBL" id="BOML01000013">
    <property type="protein sequence ID" value="GIE00124.1"/>
    <property type="molecule type" value="Genomic_DNA"/>
</dbReference>